<protein>
    <submittedName>
        <fullName evidence="2">Uncharacterized protein</fullName>
    </submittedName>
</protein>
<name>A0A2T9YR07_9FUNG</name>
<dbReference type="EMBL" id="MBFT01000221">
    <property type="protein sequence ID" value="PVU94775.1"/>
    <property type="molecule type" value="Genomic_DNA"/>
</dbReference>
<accession>A0A2T9YR07</accession>
<organism evidence="2 3">
    <name type="scientific">Furculomyces boomerangus</name>
    <dbReference type="NCBI Taxonomy" id="61424"/>
    <lineage>
        <taxon>Eukaryota</taxon>
        <taxon>Fungi</taxon>
        <taxon>Fungi incertae sedis</taxon>
        <taxon>Zoopagomycota</taxon>
        <taxon>Kickxellomycotina</taxon>
        <taxon>Harpellomycetes</taxon>
        <taxon>Harpellales</taxon>
        <taxon>Harpellaceae</taxon>
        <taxon>Furculomyces</taxon>
    </lineage>
</organism>
<reference evidence="2 3" key="1">
    <citation type="journal article" date="2018" name="MBio">
        <title>Comparative Genomics Reveals the Core Gene Toolbox for the Fungus-Insect Symbiosis.</title>
        <authorList>
            <person name="Wang Y."/>
            <person name="Stata M."/>
            <person name="Wang W."/>
            <person name="Stajich J.E."/>
            <person name="White M.M."/>
            <person name="Moncalvo J.M."/>
        </authorList>
    </citation>
    <scope>NUCLEOTIDE SEQUENCE [LARGE SCALE GENOMIC DNA]</scope>
    <source>
        <strain evidence="2 3">AUS-77-4</strain>
    </source>
</reference>
<feature type="region of interest" description="Disordered" evidence="1">
    <location>
        <begin position="1"/>
        <end position="21"/>
    </location>
</feature>
<evidence type="ECO:0000256" key="1">
    <source>
        <dbReference type="SAM" id="MobiDB-lite"/>
    </source>
</evidence>
<evidence type="ECO:0000313" key="3">
    <source>
        <dbReference type="Proteomes" id="UP000245699"/>
    </source>
</evidence>
<comment type="caution">
    <text evidence="2">The sequence shown here is derived from an EMBL/GenBank/DDBJ whole genome shotgun (WGS) entry which is preliminary data.</text>
</comment>
<evidence type="ECO:0000313" key="2">
    <source>
        <dbReference type="EMBL" id="PVU94775.1"/>
    </source>
</evidence>
<feature type="compositionally biased region" description="Low complexity" evidence="1">
    <location>
        <begin position="530"/>
        <end position="540"/>
    </location>
</feature>
<feature type="region of interest" description="Disordered" evidence="1">
    <location>
        <begin position="149"/>
        <end position="246"/>
    </location>
</feature>
<feature type="compositionally biased region" description="Basic and acidic residues" evidence="1">
    <location>
        <begin position="102"/>
        <end position="118"/>
    </location>
</feature>
<proteinExistence type="predicted"/>
<gene>
    <name evidence="2" type="ORF">BB559_002934</name>
</gene>
<dbReference type="Proteomes" id="UP000245699">
    <property type="component" value="Unassembled WGS sequence"/>
</dbReference>
<feature type="compositionally biased region" description="Polar residues" evidence="1">
    <location>
        <begin position="197"/>
        <end position="224"/>
    </location>
</feature>
<feature type="region of interest" description="Disordered" evidence="1">
    <location>
        <begin position="447"/>
        <end position="466"/>
    </location>
</feature>
<sequence>MKPTPLVHGTSTQKATDGSTTTTVSTNLLRTQSQQSKTDIQLPARNSLRLMSLTKTSSLVRRLQKMIGFCRKQSNRSTTWLAFHYTHRWKNARRSAAAQSLDLDKETATTKPDSEQAENRFLFHPSIADKLEKSKQSEKSDRLVRIAISNRPSGSYQRPNNQQYRSQQGNNSFSGYSTSRWSDPRRYGQAGFRNSYRPPNSGGNYSNNFNKPSKNQGSFKQSPQGFRRGSGKNHGKDQVIDGTNDAAPAHKQTWILGKTYKKPLDYQHSKEWLHDSVYSNPIIKTDQVVQSLRTPLAIYKQHGKRVSRIRDHSGGTGYGHYIRIANIRKRRTIQGPASVRHDSYKQACGKGEFQNGSNKLAKGSDTTGGLHLQSRNKISVPPHTFESKLVKNVSVYPPKRHVRVPFTTLWANNSSASVFKNNEIGDRATEKRRHLSDILHRRHSNHWKVSRRMSGTHRDHSPPPQESRLYIEYGEVSTNSKHQSDFPRISVQHHKNVYQSNSGSFKKDPPGSLEGATSTTYHQASHGPKRSLLSGSCSSRPSINKISRTENGYYKCPAQVPVQLQCPCPLSANTIKDLQWWNSLLSNWDSSPIMLKPVDPNAPVSATTDTSGTGWGITSNFMSIGGGWNKQMKKSSQITKKRNISVRPQATCTILEKSASLDADQQHNCKEHIYQWRDYSRQKASIPCKRMVGNNNVPKHKGEHHPHSWQKEYSSGLVVQECKQALKMEIA</sequence>
<feature type="region of interest" description="Disordered" evidence="1">
    <location>
        <begin position="100"/>
        <end position="122"/>
    </location>
</feature>
<feature type="region of interest" description="Disordered" evidence="1">
    <location>
        <begin position="499"/>
        <end position="540"/>
    </location>
</feature>
<dbReference type="OrthoDB" id="408781at2759"/>
<dbReference type="AlphaFoldDB" id="A0A2T9YR07"/>
<keyword evidence="3" id="KW-1185">Reference proteome</keyword>
<feature type="compositionally biased region" description="Polar residues" evidence="1">
    <location>
        <begin position="150"/>
        <end position="181"/>
    </location>
</feature>